<dbReference type="SUPFAM" id="SSF69118">
    <property type="entry name" value="AhpD-like"/>
    <property type="match status" value="1"/>
</dbReference>
<dbReference type="PANTHER" id="PTHR33570:SF2">
    <property type="entry name" value="CARBOXYMUCONOLACTONE DECARBOXYLASE-LIKE DOMAIN-CONTAINING PROTEIN"/>
    <property type="match status" value="1"/>
</dbReference>
<evidence type="ECO:0000313" key="4">
    <source>
        <dbReference type="Proteomes" id="UP000436006"/>
    </source>
</evidence>
<proteinExistence type="predicted"/>
<dbReference type="InterPro" id="IPR029032">
    <property type="entry name" value="AhpD-like"/>
</dbReference>
<comment type="caution">
    <text evidence="3">The sequence shown here is derived from an EMBL/GenBank/DDBJ whole genome shotgun (WGS) entry which is preliminary data.</text>
</comment>
<keyword evidence="4" id="KW-1185">Reference proteome</keyword>
<feature type="chain" id="PRO_5029776817" evidence="1">
    <location>
        <begin position="25"/>
        <end position="245"/>
    </location>
</feature>
<dbReference type="InterPro" id="IPR052512">
    <property type="entry name" value="4CMD/NDH-1_regulator"/>
</dbReference>
<feature type="signal peptide" evidence="1">
    <location>
        <begin position="1"/>
        <end position="24"/>
    </location>
</feature>
<accession>A0A7K1SMQ1</accession>
<evidence type="ECO:0000259" key="2">
    <source>
        <dbReference type="Pfam" id="PF02627"/>
    </source>
</evidence>
<organism evidence="3 4">
    <name type="scientific">Spirosoma arboris</name>
    <dbReference type="NCBI Taxonomy" id="2682092"/>
    <lineage>
        <taxon>Bacteria</taxon>
        <taxon>Pseudomonadati</taxon>
        <taxon>Bacteroidota</taxon>
        <taxon>Cytophagia</taxon>
        <taxon>Cytophagales</taxon>
        <taxon>Cytophagaceae</taxon>
        <taxon>Spirosoma</taxon>
    </lineage>
</organism>
<evidence type="ECO:0000313" key="3">
    <source>
        <dbReference type="EMBL" id="MVM35047.1"/>
    </source>
</evidence>
<gene>
    <name evidence="3" type="ORF">GO755_33785</name>
</gene>
<dbReference type="EMBL" id="WPIN01000020">
    <property type="protein sequence ID" value="MVM35047.1"/>
    <property type="molecule type" value="Genomic_DNA"/>
</dbReference>
<evidence type="ECO:0000256" key="1">
    <source>
        <dbReference type="SAM" id="SignalP"/>
    </source>
</evidence>
<feature type="domain" description="Carboxymuconolactone decarboxylase-like" evidence="2">
    <location>
        <begin position="159"/>
        <end position="217"/>
    </location>
</feature>
<keyword evidence="1" id="KW-0732">Signal</keyword>
<protein>
    <submittedName>
        <fullName evidence="3">Carboxymuconolactone decarboxylase</fullName>
    </submittedName>
</protein>
<dbReference type="Proteomes" id="UP000436006">
    <property type="component" value="Unassembled WGS sequence"/>
</dbReference>
<dbReference type="Gene3D" id="1.20.1290.10">
    <property type="entry name" value="AhpD-like"/>
    <property type="match status" value="1"/>
</dbReference>
<feature type="domain" description="Carboxymuconolactone decarboxylase-like" evidence="2">
    <location>
        <begin position="31"/>
        <end position="93"/>
    </location>
</feature>
<dbReference type="Pfam" id="PF02627">
    <property type="entry name" value="CMD"/>
    <property type="match status" value="2"/>
</dbReference>
<dbReference type="InterPro" id="IPR003779">
    <property type="entry name" value="CMD-like"/>
</dbReference>
<dbReference type="AlphaFoldDB" id="A0A7K1SMQ1"/>
<dbReference type="RefSeq" id="WP_157589865.1">
    <property type="nucleotide sequence ID" value="NZ_WPIN01000020.1"/>
</dbReference>
<dbReference type="GO" id="GO:0051920">
    <property type="term" value="F:peroxiredoxin activity"/>
    <property type="evidence" value="ECO:0007669"/>
    <property type="project" value="InterPro"/>
</dbReference>
<reference evidence="3 4" key="1">
    <citation type="submission" date="2019-12" db="EMBL/GenBank/DDBJ databases">
        <title>Spirosoma sp. HMF4905 genome sequencing and assembly.</title>
        <authorList>
            <person name="Kang H."/>
            <person name="Cha I."/>
            <person name="Kim H."/>
            <person name="Joh K."/>
        </authorList>
    </citation>
    <scope>NUCLEOTIDE SEQUENCE [LARGE SCALE GENOMIC DNA]</scope>
    <source>
        <strain evidence="3 4">HMF4905</strain>
    </source>
</reference>
<dbReference type="PANTHER" id="PTHR33570">
    <property type="entry name" value="4-CARBOXYMUCONOLACTONE DECARBOXYLASE FAMILY PROTEIN"/>
    <property type="match status" value="1"/>
</dbReference>
<name>A0A7K1SMQ1_9BACT</name>
<sequence>MKPLCFSIFLTFLVSLVPMNPINAQTNTASTHALDDKQQSLVTISALTATGDLVNLKTALNVGLDAGMTINEIKEALVQLYAYCGFPRSLNGLNTLMTVLDERKVAGKTDVVGRDATPVSWADNKYETGKKTLETLTKMPDKGPTVGANGFAPIIDTFLKEHLFADIFSRDILTYQQRELVTVSALAAMSGVAPQLQAHIGLGMNTGLTEAQLSAAFQLIDQTVSKSQGDLARATLANVLAARKK</sequence>